<dbReference type="Proteomes" id="UP000055702">
    <property type="component" value="Unassembled WGS sequence"/>
</dbReference>
<reference evidence="2 3" key="1">
    <citation type="submission" date="2016-01" db="EMBL/GenBank/DDBJ databases">
        <title>Draft genome of the antarctic isolate Shewanella frigidimarina Ag06-30.</title>
        <authorList>
            <person name="Parmeciano Di Noto G."/>
            <person name="Vazquez S."/>
            <person name="Mac Cormack W."/>
            <person name="Iriarte A."/>
            <person name="Quiroga C."/>
        </authorList>
    </citation>
    <scope>NUCLEOTIDE SEQUENCE [LARGE SCALE GENOMIC DNA]</scope>
    <source>
        <strain evidence="2 3">Ag06-30</strain>
    </source>
</reference>
<protein>
    <recommendedName>
        <fullName evidence="1">Flagellar motor switch protein FliN-like C-terminal domain-containing protein</fullName>
    </recommendedName>
</protein>
<name>A0A119CYI1_SHEFR</name>
<evidence type="ECO:0000313" key="3">
    <source>
        <dbReference type="Proteomes" id="UP000055702"/>
    </source>
</evidence>
<proteinExistence type="predicted"/>
<accession>A0A119CYI1</accession>
<dbReference type="SUPFAM" id="SSF101801">
    <property type="entry name" value="Surface presentation of antigens (SPOA)"/>
    <property type="match status" value="1"/>
</dbReference>
<sequence length="293" mass="33468">MKVTARAFLLKANSKHEVKPVKLVQETLVRSRILKQLSQFKRPILDAVSRLFMPITRQGYASLWNVSLTTCNNSVESQPHFGWFACRYQQKTLAWWRIDRCTLEQLASCYYGSLMTPLSSPLRQPTQSEFRLIKRLFTHVFEILPFEDIDLEELEIELVKSHSPIEASAVWALEFASDSVAPPLQIYMAQELLLRVKDTPNQKPDTDHLAAKLAQWLQQVPIKMKLTLGHQNIPIDSLNKLKVGDILPINLYPKSILTVGTGSLFNASVHSHDGQMVAKLTQDTYHYEDKKIG</sequence>
<dbReference type="InterPro" id="IPR001543">
    <property type="entry name" value="FliN-like_C"/>
</dbReference>
<feature type="domain" description="Flagellar motor switch protein FliN-like C-terminal" evidence="1">
    <location>
        <begin position="216"/>
        <end position="282"/>
    </location>
</feature>
<dbReference type="Pfam" id="PF01052">
    <property type="entry name" value="FliMN_C"/>
    <property type="match status" value="1"/>
</dbReference>
<evidence type="ECO:0000313" key="2">
    <source>
        <dbReference type="EMBL" id="KVW99794.1"/>
    </source>
</evidence>
<organism evidence="2">
    <name type="scientific">Shewanella frigidimarina</name>
    <dbReference type="NCBI Taxonomy" id="56812"/>
    <lineage>
        <taxon>Bacteria</taxon>
        <taxon>Pseudomonadati</taxon>
        <taxon>Pseudomonadota</taxon>
        <taxon>Gammaproteobacteria</taxon>
        <taxon>Alteromonadales</taxon>
        <taxon>Shewanellaceae</taxon>
        <taxon>Shewanella</taxon>
    </lineage>
</organism>
<gene>
    <name evidence="2" type="ORF">AWJ07_10820</name>
</gene>
<dbReference type="EMBL" id="LRDC01000090">
    <property type="protein sequence ID" value="KVW99794.1"/>
    <property type="molecule type" value="Genomic_DNA"/>
</dbReference>
<dbReference type="RefSeq" id="WP_059747979.1">
    <property type="nucleotide sequence ID" value="NZ_JBOZOX010000010.1"/>
</dbReference>
<evidence type="ECO:0000259" key="1">
    <source>
        <dbReference type="Pfam" id="PF01052"/>
    </source>
</evidence>
<dbReference type="AlphaFoldDB" id="A0A119CYI1"/>
<comment type="caution">
    <text evidence="2">The sequence shown here is derived from an EMBL/GenBank/DDBJ whole genome shotgun (WGS) entry which is preliminary data.</text>
</comment>
<dbReference type="InterPro" id="IPR036429">
    <property type="entry name" value="SpoA-like_sf"/>
</dbReference>